<dbReference type="EMBL" id="KZ107848">
    <property type="protein sequence ID" value="OSS47692.1"/>
    <property type="molecule type" value="Genomic_DNA"/>
</dbReference>
<proteinExistence type="predicted"/>
<dbReference type="AlphaFoldDB" id="A0A1Y2LVQ2"/>
<dbReference type="STRING" id="105696.A0A1Y2LVQ2"/>
<gene>
    <name evidence="1" type="ORF">B5807_07407</name>
</gene>
<name>A0A1Y2LVQ2_EPING</name>
<keyword evidence="2" id="KW-1185">Reference proteome</keyword>
<sequence>MIPYGRGTVAGIEYTGDEAATEIKGLLNAVVQDEDSYDRWEALVSRASEHEGGVTRNWKYHKCSKMNDIPSTIELPSLEEEERSRLSFDDSAAFSNMNVQLKDITVTARDGHLKDDGHQDRARRNLLHKRQQGPKAHNAALKTELGFYPWSHAELQHHTDGCDRKINQTQRRLEKTPEEIKHTLWCLKSINELTKSVEVGMLEVQIIGKEDLAYE</sequence>
<accession>A0A1Y2LVQ2</accession>
<organism evidence="1 2">
    <name type="scientific">Epicoccum nigrum</name>
    <name type="common">Soil fungus</name>
    <name type="synonym">Epicoccum purpurascens</name>
    <dbReference type="NCBI Taxonomy" id="105696"/>
    <lineage>
        <taxon>Eukaryota</taxon>
        <taxon>Fungi</taxon>
        <taxon>Dikarya</taxon>
        <taxon>Ascomycota</taxon>
        <taxon>Pezizomycotina</taxon>
        <taxon>Dothideomycetes</taxon>
        <taxon>Pleosporomycetidae</taxon>
        <taxon>Pleosporales</taxon>
        <taxon>Pleosporineae</taxon>
        <taxon>Didymellaceae</taxon>
        <taxon>Epicoccum</taxon>
    </lineage>
</organism>
<dbReference type="Proteomes" id="UP000193240">
    <property type="component" value="Unassembled WGS sequence"/>
</dbReference>
<reference evidence="1 2" key="1">
    <citation type="journal article" date="2017" name="Genome Announc.">
        <title>Genome sequence of the saprophytic ascomycete Epicoccum nigrum ICMP 19927 strain isolated from New Zealand.</title>
        <authorList>
            <person name="Fokin M."/>
            <person name="Fleetwood D."/>
            <person name="Weir B.S."/>
            <person name="Villas-Boas S.G."/>
        </authorList>
    </citation>
    <scope>NUCLEOTIDE SEQUENCE [LARGE SCALE GENOMIC DNA]</scope>
    <source>
        <strain evidence="1 2">ICMP 19927</strain>
    </source>
</reference>
<evidence type="ECO:0000313" key="1">
    <source>
        <dbReference type="EMBL" id="OSS47692.1"/>
    </source>
</evidence>
<evidence type="ECO:0000313" key="2">
    <source>
        <dbReference type="Proteomes" id="UP000193240"/>
    </source>
</evidence>
<dbReference type="InParanoid" id="A0A1Y2LVQ2"/>
<protein>
    <submittedName>
        <fullName evidence="1">Uncharacterized protein</fullName>
    </submittedName>
</protein>